<keyword evidence="7 10" id="KW-0808">Transferase</keyword>
<dbReference type="InterPro" id="IPR037439">
    <property type="entry name" value="Branching_enzy"/>
</dbReference>
<dbReference type="FunFam" id="2.60.40.10:FF:000169">
    <property type="entry name" value="1,4-alpha-glucan branching enzyme GlgB"/>
    <property type="match status" value="1"/>
</dbReference>
<organism evidence="13 14">
    <name type="scientific">Kaistia soli DSM 19436</name>
    <dbReference type="NCBI Taxonomy" id="1122133"/>
    <lineage>
        <taxon>Bacteria</taxon>
        <taxon>Pseudomonadati</taxon>
        <taxon>Pseudomonadota</taxon>
        <taxon>Alphaproteobacteria</taxon>
        <taxon>Hyphomicrobiales</taxon>
        <taxon>Kaistiaceae</taxon>
        <taxon>Kaistia</taxon>
    </lineage>
</organism>
<evidence type="ECO:0000256" key="4">
    <source>
        <dbReference type="ARBA" id="ARBA00009000"/>
    </source>
</evidence>
<evidence type="ECO:0000259" key="12">
    <source>
        <dbReference type="SMART" id="SM00642"/>
    </source>
</evidence>
<evidence type="ECO:0000256" key="9">
    <source>
        <dbReference type="ARBA" id="ARBA00023277"/>
    </source>
</evidence>
<dbReference type="EMBL" id="FQUP01000001">
    <property type="protein sequence ID" value="SHE94779.1"/>
    <property type="molecule type" value="Genomic_DNA"/>
</dbReference>
<dbReference type="Pfam" id="PF00128">
    <property type="entry name" value="Alpha-amylase"/>
    <property type="match status" value="1"/>
</dbReference>
<evidence type="ECO:0000256" key="1">
    <source>
        <dbReference type="ARBA" id="ARBA00000826"/>
    </source>
</evidence>
<dbReference type="SUPFAM" id="SSF51011">
    <property type="entry name" value="Glycosyl hydrolase domain"/>
    <property type="match status" value="1"/>
</dbReference>
<evidence type="ECO:0000256" key="7">
    <source>
        <dbReference type="ARBA" id="ARBA00022679"/>
    </source>
</evidence>
<dbReference type="GO" id="GO:0005978">
    <property type="term" value="P:glycogen biosynthetic process"/>
    <property type="evidence" value="ECO:0007669"/>
    <property type="project" value="UniProtKB-UniRule"/>
</dbReference>
<dbReference type="InterPro" id="IPR044143">
    <property type="entry name" value="GlgB_N_E_set_prok"/>
</dbReference>
<dbReference type="EC" id="2.4.1.18" evidence="10"/>
<dbReference type="OrthoDB" id="9800174at2"/>
<proteinExistence type="inferred from homology"/>
<reference evidence="13 14" key="1">
    <citation type="submission" date="2016-11" db="EMBL/GenBank/DDBJ databases">
        <authorList>
            <person name="Jaros S."/>
            <person name="Januszkiewicz K."/>
            <person name="Wedrychowicz H."/>
        </authorList>
    </citation>
    <scope>NUCLEOTIDE SEQUENCE [LARGE SCALE GENOMIC DNA]</scope>
    <source>
        <strain evidence="13 14">DSM 19436</strain>
    </source>
</reference>
<comment type="function">
    <text evidence="2 10">Catalyzes the formation of the alpha-1,6-glucosidic linkages in glycogen by scission of a 1,4-alpha-linked oligosaccharide from growing alpha-1,4-glucan chains and the subsequent attachment of the oligosaccharide to the alpha-1,6 position.</text>
</comment>
<evidence type="ECO:0000256" key="2">
    <source>
        <dbReference type="ARBA" id="ARBA00002953"/>
    </source>
</evidence>
<name>A0A1M4XMP7_9HYPH</name>
<dbReference type="PANTHER" id="PTHR43651">
    <property type="entry name" value="1,4-ALPHA-GLUCAN-BRANCHING ENZYME"/>
    <property type="match status" value="1"/>
</dbReference>
<protein>
    <recommendedName>
        <fullName evidence="10">1,4-alpha-glucan branching enzyme GlgB</fullName>
        <ecNumber evidence="10">2.4.1.18</ecNumber>
    </recommendedName>
    <alternativeName>
        <fullName evidence="10">1,4-alpha-D-glucan:1,4-alpha-D-glucan 6-glucosyl-transferase</fullName>
    </alternativeName>
    <alternativeName>
        <fullName evidence="10">Alpha-(1-&gt;4)-glucan branching enzyme</fullName>
    </alternativeName>
    <alternativeName>
        <fullName evidence="10">Glycogen branching enzyme</fullName>
        <shortName evidence="10">BE</shortName>
    </alternativeName>
</protein>
<dbReference type="GO" id="GO:0005829">
    <property type="term" value="C:cytosol"/>
    <property type="evidence" value="ECO:0007669"/>
    <property type="project" value="TreeGrafter"/>
</dbReference>
<sequence>MAGWRASETDVGNLIAARNGDPFSLLGLHETRAGMVIRAFVPHAEAVEVLDLDGQPIAPLERRPGTDFFEGVIPARSQRFLYRLRAANSGGDWTLVDPYAFGPVLGPLDDYLLVEGTHRELYEKLGAHVMTHGGIPGVHFAVWAPEAQRVSVVGDFNDWDGRRHQMRKRVDSGIWEIFAPELGEGVIYKYEIVGPDGVVLPLKADPVGFGSELRPSTASVVAKTDAFEWDDAEFLAARGSDEQRRKPMSIYEVHLASWQKADGWRFMTWDEIADRLIPYAVDMGFTHVELLPITEHPLDASWGYQPIGLFSPTARHGDPAGFARLVNRAHQAGLGIILDWVPAHFPTDQHGLAHFDGRPLYEYADPRRGFHPDWNTAIYDFGRREVSNFLAASALYWLDRFHVDGLRVDAVASMLYLDYSRKEGEWLPNPDGSNQNNDAVAFLESVNQLVYGQHPGTMTIAEESTSWPGVSQPVHAGGLGFGFKWNMGWMHDTLDYMALDPVHRRFHHDKLTFGLLYAFSENFVLPLSHDEVVHGKGSMLTRMSGDDWQKFANLRAFYGFMWGHPGKKLLFMGQEFAQRREWNFENELDWHLLGAPLHAGVRDLVRDLNRVYREHPALHARDCEGEGFRWVVADDKDQSVFVFIRFGAPGDPPVAVACNFTPVVRYGYRIGLPEAGRWREILNTDASHFGGSGIGNLGAVHAAALPSHGLPASADIILPPLSAVYFEFDGN</sequence>
<dbReference type="SUPFAM" id="SSF51445">
    <property type="entry name" value="(Trans)glycosidases"/>
    <property type="match status" value="1"/>
</dbReference>
<dbReference type="Pfam" id="PF02806">
    <property type="entry name" value="Alpha-amylase_C"/>
    <property type="match status" value="1"/>
</dbReference>
<dbReference type="RefSeq" id="WP_073051868.1">
    <property type="nucleotide sequence ID" value="NZ_FQUP01000001.1"/>
</dbReference>
<dbReference type="CDD" id="cd11322">
    <property type="entry name" value="AmyAc_Glg_BE"/>
    <property type="match status" value="1"/>
</dbReference>
<accession>A0A1M4XMP7</accession>
<keyword evidence="14" id="KW-1185">Reference proteome</keyword>
<gene>
    <name evidence="10" type="primary">glgB</name>
    <name evidence="13" type="ORF">SAMN02745157_1294</name>
</gene>
<dbReference type="HAMAP" id="MF_00685">
    <property type="entry name" value="GlgB"/>
    <property type="match status" value="1"/>
</dbReference>
<keyword evidence="9 10" id="KW-0119">Carbohydrate metabolism</keyword>
<feature type="active site" description="Nucleophile" evidence="10 11">
    <location>
        <position position="409"/>
    </location>
</feature>
<evidence type="ECO:0000256" key="11">
    <source>
        <dbReference type="PIRSR" id="PIRSR000463-1"/>
    </source>
</evidence>
<keyword evidence="8 10" id="KW-0320">Glycogen biosynthesis</keyword>
<feature type="domain" description="Glycosyl hydrolase family 13 catalytic" evidence="12">
    <location>
        <begin position="252"/>
        <end position="606"/>
    </location>
</feature>
<dbReference type="InterPro" id="IPR014756">
    <property type="entry name" value="Ig_E-set"/>
</dbReference>
<dbReference type="FunFam" id="3.20.20.80:FF:000003">
    <property type="entry name" value="1,4-alpha-glucan branching enzyme GlgB"/>
    <property type="match status" value="1"/>
</dbReference>
<evidence type="ECO:0000313" key="13">
    <source>
        <dbReference type="EMBL" id="SHE94779.1"/>
    </source>
</evidence>
<dbReference type="InterPro" id="IPR006047">
    <property type="entry name" value="GH13_cat_dom"/>
</dbReference>
<feature type="active site" description="Proton donor" evidence="10 11">
    <location>
        <position position="462"/>
    </location>
</feature>
<evidence type="ECO:0000313" key="14">
    <source>
        <dbReference type="Proteomes" id="UP000184485"/>
    </source>
</evidence>
<dbReference type="InterPro" id="IPR006407">
    <property type="entry name" value="GlgB"/>
</dbReference>
<evidence type="ECO:0000256" key="10">
    <source>
        <dbReference type="HAMAP-Rule" id="MF_00685"/>
    </source>
</evidence>
<evidence type="ECO:0000256" key="8">
    <source>
        <dbReference type="ARBA" id="ARBA00023056"/>
    </source>
</evidence>
<dbReference type="InterPro" id="IPR004193">
    <property type="entry name" value="Glyco_hydro_13_N"/>
</dbReference>
<dbReference type="GO" id="GO:0003844">
    <property type="term" value="F:1,4-alpha-glucan branching enzyme activity"/>
    <property type="evidence" value="ECO:0007669"/>
    <property type="project" value="UniProtKB-UniRule"/>
</dbReference>
<evidence type="ECO:0000256" key="5">
    <source>
        <dbReference type="ARBA" id="ARBA00022600"/>
    </source>
</evidence>
<evidence type="ECO:0000256" key="3">
    <source>
        <dbReference type="ARBA" id="ARBA00004964"/>
    </source>
</evidence>
<comment type="pathway">
    <text evidence="3 10">Glycan biosynthesis; glycogen biosynthesis.</text>
</comment>
<dbReference type="Gene3D" id="3.20.20.80">
    <property type="entry name" value="Glycosidases"/>
    <property type="match status" value="1"/>
</dbReference>
<dbReference type="Gene3D" id="2.60.40.1180">
    <property type="entry name" value="Golgi alpha-mannosidase II"/>
    <property type="match status" value="1"/>
</dbReference>
<dbReference type="Proteomes" id="UP000184485">
    <property type="component" value="Unassembled WGS sequence"/>
</dbReference>
<dbReference type="SUPFAM" id="SSF81296">
    <property type="entry name" value="E set domains"/>
    <property type="match status" value="2"/>
</dbReference>
<dbReference type="InterPro" id="IPR013783">
    <property type="entry name" value="Ig-like_fold"/>
</dbReference>
<comment type="similarity">
    <text evidence="4 10">Belongs to the glycosyl hydrolase 13 family. GlgB subfamily.</text>
</comment>
<dbReference type="GO" id="GO:0004553">
    <property type="term" value="F:hydrolase activity, hydrolyzing O-glycosyl compounds"/>
    <property type="evidence" value="ECO:0007669"/>
    <property type="project" value="InterPro"/>
</dbReference>
<dbReference type="UniPathway" id="UPA00164"/>
<comment type="catalytic activity">
    <reaction evidence="1 10">
        <text>Transfers a segment of a (1-&gt;4)-alpha-D-glucan chain to a primary hydroxy group in a similar glucan chain.</text>
        <dbReference type="EC" id="2.4.1.18"/>
    </reaction>
</comment>
<dbReference type="InterPro" id="IPR006048">
    <property type="entry name" value="A-amylase/branching_C"/>
</dbReference>
<dbReference type="PIRSF" id="PIRSF000463">
    <property type="entry name" value="GlgB"/>
    <property type="match status" value="1"/>
</dbReference>
<dbReference type="NCBIfam" id="NF008967">
    <property type="entry name" value="PRK12313.1"/>
    <property type="match status" value="1"/>
</dbReference>
<dbReference type="PANTHER" id="PTHR43651:SF3">
    <property type="entry name" value="1,4-ALPHA-GLUCAN-BRANCHING ENZYME"/>
    <property type="match status" value="1"/>
</dbReference>
<dbReference type="CDD" id="cd02855">
    <property type="entry name" value="E_set_GBE_prok_N"/>
    <property type="match status" value="1"/>
</dbReference>
<dbReference type="Pfam" id="PF22019">
    <property type="entry name" value="GlgB_N"/>
    <property type="match status" value="1"/>
</dbReference>
<dbReference type="InterPro" id="IPR017853">
    <property type="entry name" value="GH"/>
</dbReference>
<dbReference type="Gene3D" id="2.60.40.10">
    <property type="entry name" value="Immunoglobulins"/>
    <property type="match status" value="2"/>
</dbReference>
<evidence type="ECO:0000256" key="6">
    <source>
        <dbReference type="ARBA" id="ARBA00022676"/>
    </source>
</evidence>
<dbReference type="AlphaFoldDB" id="A0A1M4XMP7"/>
<dbReference type="InterPro" id="IPR054169">
    <property type="entry name" value="GlgB_N"/>
</dbReference>
<dbReference type="InterPro" id="IPR013780">
    <property type="entry name" value="Glyco_hydro_b"/>
</dbReference>
<dbReference type="Pfam" id="PF02922">
    <property type="entry name" value="CBM_48"/>
    <property type="match status" value="1"/>
</dbReference>
<keyword evidence="6 10" id="KW-0328">Glycosyltransferase</keyword>
<comment type="subunit">
    <text evidence="10">Monomer.</text>
</comment>
<dbReference type="SMART" id="SM00642">
    <property type="entry name" value="Aamy"/>
    <property type="match status" value="1"/>
</dbReference>
<dbReference type="GO" id="GO:0043169">
    <property type="term" value="F:cation binding"/>
    <property type="evidence" value="ECO:0007669"/>
    <property type="project" value="InterPro"/>
</dbReference>
<keyword evidence="5 10" id="KW-0321">Glycogen metabolism</keyword>
<dbReference type="NCBIfam" id="TIGR01515">
    <property type="entry name" value="branching_enzym"/>
    <property type="match status" value="1"/>
</dbReference>
<dbReference type="FunFam" id="2.60.40.1180:FF:000002">
    <property type="entry name" value="1,4-alpha-glucan branching enzyme GlgB"/>
    <property type="match status" value="1"/>
</dbReference>
<dbReference type="NCBIfam" id="NF003811">
    <property type="entry name" value="PRK05402.1"/>
    <property type="match status" value="1"/>
</dbReference>
<dbReference type="STRING" id="1122133.SAMN02745157_1294"/>